<keyword evidence="2" id="KW-1185">Reference proteome</keyword>
<proteinExistence type="predicted"/>
<dbReference type="EnsemblPlants" id="AVESA.00010b.r2.3CG0509630.1">
    <property type="protein sequence ID" value="AVESA.00010b.r2.3CG0509630.1.CDS.1"/>
    <property type="gene ID" value="AVESA.00010b.r2.3CG0509630"/>
</dbReference>
<dbReference type="Proteomes" id="UP001732700">
    <property type="component" value="Chromosome 3C"/>
</dbReference>
<organism evidence="1 2">
    <name type="scientific">Avena sativa</name>
    <name type="common">Oat</name>
    <dbReference type="NCBI Taxonomy" id="4498"/>
    <lineage>
        <taxon>Eukaryota</taxon>
        <taxon>Viridiplantae</taxon>
        <taxon>Streptophyta</taxon>
        <taxon>Embryophyta</taxon>
        <taxon>Tracheophyta</taxon>
        <taxon>Spermatophyta</taxon>
        <taxon>Magnoliopsida</taxon>
        <taxon>Liliopsida</taxon>
        <taxon>Poales</taxon>
        <taxon>Poaceae</taxon>
        <taxon>BOP clade</taxon>
        <taxon>Pooideae</taxon>
        <taxon>Poodae</taxon>
        <taxon>Poeae</taxon>
        <taxon>Poeae Chloroplast Group 1 (Aveneae type)</taxon>
        <taxon>Aveninae</taxon>
        <taxon>Avena</taxon>
    </lineage>
</organism>
<accession>A0ACD5VTH8</accession>
<evidence type="ECO:0000313" key="2">
    <source>
        <dbReference type="Proteomes" id="UP001732700"/>
    </source>
</evidence>
<reference evidence="1" key="1">
    <citation type="submission" date="2021-05" db="EMBL/GenBank/DDBJ databases">
        <authorList>
            <person name="Scholz U."/>
            <person name="Mascher M."/>
            <person name="Fiebig A."/>
        </authorList>
    </citation>
    <scope>NUCLEOTIDE SEQUENCE [LARGE SCALE GENOMIC DNA]</scope>
</reference>
<reference evidence="1" key="2">
    <citation type="submission" date="2025-09" db="UniProtKB">
        <authorList>
            <consortium name="EnsemblPlants"/>
        </authorList>
    </citation>
    <scope>IDENTIFICATION</scope>
</reference>
<evidence type="ECO:0000313" key="1">
    <source>
        <dbReference type="EnsemblPlants" id="AVESA.00010b.r2.3CG0509630.1.CDS.1"/>
    </source>
</evidence>
<sequence>MTSTIMGETAYVIRQLVLPHTCGKTNESSRINSVWLSKNYKDQIRSDPDMKISAFMDMVRKGYDVSISKHMAYRAKNKAIVSINGHHEQQYYRLRDYLQTVLNTNPGSRCMHNWPILLLACTSGRILTRLQTIYW</sequence>
<protein>
    <submittedName>
        <fullName evidence="1">Uncharacterized protein</fullName>
    </submittedName>
</protein>
<name>A0ACD5VTH8_AVESA</name>